<evidence type="ECO:0000256" key="8">
    <source>
        <dbReference type="SAM" id="MobiDB-lite"/>
    </source>
</evidence>
<proteinExistence type="predicted"/>
<keyword evidence="10" id="KW-1185">Reference proteome</keyword>
<dbReference type="GeneID" id="110285575"/>
<dbReference type="AlphaFoldDB" id="A0A6P5P500"/>
<evidence type="ECO:0000259" key="9">
    <source>
        <dbReference type="PROSITE" id="PS50238"/>
    </source>
</evidence>
<dbReference type="PANTHER" id="PTHR15670:SF4">
    <property type="entry name" value="RHO GTPASE-ACTIVATING PROTEIN 11A"/>
    <property type="match status" value="1"/>
</dbReference>
<feature type="region of interest" description="Disordered" evidence="8">
    <location>
        <begin position="965"/>
        <end position="989"/>
    </location>
</feature>
<accession>A0A6P5P500</accession>
<feature type="region of interest" description="Disordered" evidence="8">
    <location>
        <begin position="633"/>
        <end position="671"/>
    </location>
</feature>
<sequence length="989" mass="108758">MWDQRLVRLALLQQLRAVYGIKVKGGRGQCDRRRHETAATEIKGKVFGVPFNSLPHSVVPEFGHIPSFLVDACTSLKEHIHTEGLFRKSGSVIRLKALKSKLDQGEACLSSALPCDVAGLLKQFFRELPEPVLPADLHEALFKAQQLGAEERNKATLLLSCLMANPTVDTLRYFFNFLKSVSLRASENKMDSSNLAVIFAPNLLQTSEGHEKMSANTEKKLRLQAAVVQTFIDCASDIGRVPDFILEKIPAMLGIDGLCTTPSLEGFEGDFETPGECKRKRRQSVGDFVNGALNKLKSSRTPSITPQQDRTAQASVSPLILTPSVKRKLPGESSQAFSSKKRKSIKHNLNFELLPSHFFSSNSTPVSVHLDTSPDGSSQTSLSPIAMGGNHSVSTELRRSKRIASKKVYRVESGKAGCFSPKVSRKEKTRRSLRLKFSLGKNRDSDGCSVINRYENVGRRLANQQNLKSRIDSVKTGLLFSPDIDERLLKKGSEKISKSEEHLLTPNQLDGTGYRMSWTEPSNSSFQDMSANGTSPIMQNLEVKSFSLEPDITVEKSPVVSCELRPSTFHSQPDSSVLGTSLSGDEGNLASETLQKIQKAFSESGGDLHMVINHEQSSVTNTGEEVEFRDVTVSESKGHDGSSAGEEENCPSERNFSPDQSPEFAREADEECYSTQMKVEYEGLHSETPKADLLILQAFPGEEPAEEPQSPRNQLNTPSQGNENVGESAGASGAPKEDESTCSVVVLSKPRPQRLSRQQSLVEKCDSAAPGALQVTEHGKVSDHIQWFNKLSLNEPNRGKVKSPLKFQRTPVRQSVRRINSLLEYGRQPVRQKLAILGDAASPLVKSVSCDSALPSCVQNTSKGSTAPHIMSGLEAQKSTSCNKSSVELTSKSFTKMKRHPDPLSASLGTPRLCKQENKSNGHIKFPLDDLTNHERLKFVVNNNMAFSPGMKNRVVRKPSEKERVWYKGSPKNPIGKTQLLPTSKPVDL</sequence>
<dbReference type="SUPFAM" id="SSF48350">
    <property type="entry name" value="GTPase activation domain, GAP"/>
    <property type="match status" value="1"/>
</dbReference>
<feature type="compositionally biased region" description="Polar residues" evidence="8">
    <location>
        <begin position="710"/>
        <end position="725"/>
    </location>
</feature>
<dbReference type="GO" id="GO:0005096">
    <property type="term" value="F:GTPase activator activity"/>
    <property type="evidence" value="ECO:0007669"/>
    <property type="project" value="UniProtKB-KW"/>
</dbReference>
<dbReference type="Proteomes" id="UP000515126">
    <property type="component" value="Chromosome 2"/>
</dbReference>
<dbReference type="InterPro" id="IPR008936">
    <property type="entry name" value="Rho_GTPase_activation_prot"/>
</dbReference>
<feature type="region of interest" description="Disordered" evidence="8">
    <location>
        <begin position="298"/>
        <end position="317"/>
    </location>
</feature>
<dbReference type="RefSeq" id="XP_021007496.1">
    <property type="nucleotide sequence ID" value="XM_021151837.2"/>
</dbReference>
<reference evidence="11" key="1">
    <citation type="submission" date="2025-08" db="UniProtKB">
        <authorList>
            <consortium name="RefSeq"/>
        </authorList>
    </citation>
    <scope>IDENTIFICATION</scope>
</reference>
<evidence type="ECO:0000256" key="3">
    <source>
        <dbReference type="ARBA" id="ARBA00022553"/>
    </source>
</evidence>
<evidence type="ECO:0000256" key="4">
    <source>
        <dbReference type="ARBA" id="ARBA00023242"/>
    </source>
</evidence>
<name>A0A6P5P500_MUSCR</name>
<dbReference type="Gene3D" id="1.10.555.10">
    <property type="entry name" value="Rho GTPase activation protein"/>
    <property type="match status" value="1"/>
</dbReference>
<evidence type="ECO:0000256" key="1">
    <source>
        <dbReference type="ARBA" id="ARBA00004123"/>
    </source>
</evidence>
<evidence type="ECO:0000256" key="2">
    <source>
        <dbReference type="ARBA" id="ARBA00022468"/>
    </source>
</evidence>
<gene>
    <name evidence="11" type="primary">Arhgap11a</name>
</gene>
<dbReference type="FunFam" id="1.10.555.10:FF:000042">
    <property type="entry name" value="rho GTPase-activating protein 11A isoform X1"/>
    <property type="match status" value="1"/>
</dbReference>
<dbReference type="CDD" id="cd04394">
    <property type="entry name" value="RhoGAP-ARHGAP11A"/>
    <property type="match status" value="1"/>
</dbReference>
<organism evidence="10 11">
    <name type="scientific">Mus caroli</name>
    <name type="common">Ryukyu mouse</name>
    <name type="synonym">Ricefield mouse</name>
    <dbReference type="NCBI Taxonomy" id="10089"/>
    <lineage>
        <taxon>Eukaryota</taxon>
        <taxon>Metazoa</taxon>
        <taxon>Chordata</taxon>
        <taxon>Craniata</taxon>
        <taxon>Vertebrata</taxon>
        <taxon>Euteleostomi</taxon>
        <taxon>Mammalia</taxon>
        <taxon>Eutheria</taxon>
        <taxon>Euarchontoglires</taxon>
        <taxon>Glires</taxon>
        <taxon>Rodentia</taxon>
        <taxon>Myomorpha</taxon>
        <taxon>Muroidea</taxon>
        <taxon>Muridae</taxon>
        <taxon>Murinae</taxon>
        <taxon>Mus</taxon>
        <taxon>Mus</taxon>
    </lineage>
</organism>
<protein>
    <recommendedName>
        <fullName evidence="6">Rho GTPase-activating protein 11A</fullName>
    </recommendedName>
    <alternativeName>
        <fullName evidence="7">Rho-type GTPase-activating protein 11A</fullName>
    </alternativeName>
</protein>
<dbReference type="Pfam" id="PF00620">
    <property type="entry name" value="RhoGAP"/>
    <property type="match status" value="1"/>
</dbReference>
<keyword evidence="4" id="KW-0539">Nucleus</keyword>
<dbReference type="GO" id="GO:0005634">
    <property type="term" value="C:nucleus"/>
    <property type="evidence" value="ECO:0007669"/>
    <property type="project" value="UniProtKB-SubCell"/>
</dbReference>
<evidence type="ECO:0000313" key="10">
    <source>
        <dbReference type="Proteomes" id="UP000515126"/>
    </source>
</evidence>
<dbReference type="GO" id="GO:0007165">
    <property type="term" value="P:signal transduction"/>
    <property type="evidence" value="ECO:0007669"/>
    <property type="project" value="InterPro"/>
</dbReference>
<feature type="region of interest" description="Disordered" evidence="8">
    <location>
        <begin position="369"/>
        <end position="399"/>
    </location>
</feature>
<keyword evidence="3" id="KW-0597">Phosphoprotein</keyword>
<dbReference type="CTD" id="9824"/>
<dbReference type="InterPro" id="IPR000198">
    <property type="entry name" value="RhoGAP_dom"/>
</dbReference>
<dbReference type="PANTHER" id="PTHR15670">
    <property type="entry name" value="RHO GTPASE ACTIVATING PROTEIN 11A"/>
    <property type="match status" value="1"/>
</dbReference>
<feature type="compositionally biased region" description="Polar residues" evidence="8">
    <location>
        <begin position="374"/>
        <end position="383"/>
    </location>
</feature>
<feature type="domain" description="Rho-GAP" evidence="9">
    <location>
        <begin position="52"/>
        <end position="239"/>
    </location>
</feature>
<evidence type="ECO:0000256" key="6">
    <source>
        <dbReference type="ARBA" id="ARBA00071528"/>
    </source>
</evidence>
<feature type="region of interest" description="Disordered" evidence="8">
    <location>
        <begin position="702"/>
        <end position="756"/>
    </location>
</feature>
<comment type="subcellular location">
    <subcellularLocation>
        <location evidence="1">Nucleus</location>
    </subcellularLocation>
</comment>
<dbReference type="SMART" id="SM00324">
    <property type="entry name" value="RhoGAP"/>
    <property type="match status" value="1"/>
</dbReference>
<dbReference type="KEGG" id="mcal:110285575"/>
<evidence type="ECO:0000313" key="11">
    <source>
        <dbReference type="RefSeq" id="XP_021007496.1"/>
    </source>
</evidence>
<feature type="compositionally biased region" description="Polar residues" evidence="8">
    <location>
        <begin position="299"/>
        <end position="316"/>
    </location>
</feature>
<dbReference type="PROSITE" id="PS50238">
    <property type="entry name" value="RHOGAP"/>
    <property type="match status" value="1"/>
</dbReference>
<dbReference type="InterPro" id="IPR042869">
    <property type="entry name" value="ARHGAP11A/B"/>
</dbReference>
<evidence type="ECO:0000256" key="5">
    <source>
        <dbReference type="ARBA" id="ARBA00055252"/>
    </source>
</evidence>
<comment type="function">
    <text evidence="5">GTPase activator for the Rho-type GTPases by converting them to an inactive GDP-bound state.</text>
</comment>
<keyword evidence="2" id="KW-0343">GTPase activation</keyword>
<evidence type="ECO:0000256" key="7">
    <source>
        <dbReference type="ARBA" id="ARBA00079128"/>
    </source>
</evidence>